<organism evidence="2 3">
    <name type="scientific">Oceanicoccus sagamiensis</name>
    <dbReference type="NCBI Taxonomy" id="716816"/>
    <lineage>
        <taxon>Bacteria</taxon>
        <taxon>Pseudomonadati</taxon>
        <taxon>Pseudomonadota</taxon>
        <taxon>Gammaproteobacteria</taxon>
        <taxon>Cellvibrionales</taxon>
        <taxon>Spongiibacteraceae</taxon>
        <taxon>Oceanicoccus</taxon>
    </lineage>
</organism>
<dbReference type="OrthoDB" id="5699427at2"/>
<dbReference type="EMBL" id="CP019343">
    <property type="protein sequence ID" value="ARN76025.1"/>
    <property type="molecule type" value="Genomic_DNA"/>
</dbReference>
<gene>
    <name evidence="2" type="ORF">BST96_19155</name>
</gene>
<dbReference type="Proteomes" id="UP000193450">
    <property type="component" value="Chromosome"/>
</dbReference>
<dbReference type="STRING" id="716816.BST96_19155"/>
<dbReference type="AlphaFoldDB" id="A0A1X9NJK4"/>
<keyword evidence="3" id="KW-1185">Reference proteome</keyword>
<name>A0A1X9NJK4_9GAMM</name>
<sequence length="280" mass="30229">MDQASIDTISQQLEKRIAMKALALPMLPQVTTQVLSLVNDVNSDAAELAKLIQSDQALAGHVMRIANSAAYSPNAKMTSLQQAIARLGMQNMSEIAMAATMGPKMFNTKGYEELVKGIWISSLATAVWAREIARQGRRNVESTFLCGLLFQIGRPVVLQTVLDIAKDDDMDIEQEVVAQLMERYQAQVGSELADHWLLPSAVKDTILGIAGQGSGASADIVATVKAARTFAACTTADRQYDEAALSADATIVDINLYADDVQQLLEKSDSVHDTISELSL</sequence>
<dbReference type="PROSITE" id="PS51833">
    <property type="entry name" value="HDOD"/>
    <property type="match status" value="1"/>
</dbReference>
<evidence type="ECO:0000313" key="3">
    <source>
        <dbReference type="Proteomes" id="UP000193450"/>
    </source>
</evidence>
<feature type="domain" description="HDOD" evidence="1">
    <location>
        <begin position="24"/>
        <end position="212"/>
    </location>
</feature>
<protein>
    <recommendedName>
        <fullName evidence="1">HDOD domain-containing protein</fullName>
    </recommendedName>
</protein>
<reference evidence="2 3" key="1">
    <citation type="submission" date="2016-11" db="EMBL/GenBank/DDBJ databases">
        <title>Trade-off between light-utilization and light-protection in marine flavobacteria.</title>
        <authorList>
            <person name="Kumagai Y."/>
        </authorList>
    </citation>
    <scope>NUCLEOTIDE SEQUENCE [LARGE SCALE GENOMIC DNA]</scope>
    <source>
        <strain evidence="2 3">NBRC 107125</strain>
    </source>
</reference>
<dbReference type="PANTHER" id="PTHR33525">
    <property type="match status" value="1"/>
</dbReference>
<dbReference type="InterPro" id="IPR052340">
    <property type="entry name" value="RNase_Y/CdgJ"/>
</dbReference>
<proteinExistence type="predicted"/>
<accession>A0A1X9NJK4</accession>
<dbReference type="Gene3D" id="1.10.3210.10">
    <property type="entry name" value="Hypothetical protein af1432"/>
    <property type="match status" value="1"/>
</dbReference>
<dbReference type="SUPFAM" id="SSF109604">
    <property type="entry name" value="HD-domain/PDEase-like"/>
    <property type="match status" value="1"/>
</dbReference>
<evidence type="ECO:0000259" key="1">
    <source>
        <dbReference type="PROSITE" id="PS51833"/>
    </source>
</evidence>
<dbReference type="KEGG" id="osg:BST96_19155"/>
<dbReference type="PANTHER" id="PTHR33525:SF3">
    <property type="entry name" value="RIBONUCLEASE Y"/>
    <property type="match status" value="1"/>
</dbReference>
<dbReference type="Pfam" id="PF08668">
    <property type="entry name" value="HDOD"/>
    <property type="match status" value="1"/>
</dbReference>
<dbReference type="InterPro" id="IPR013976">
    <property type="entry name" value="HDOD"/>
</dbReference>
<evidence type="ECO:0000313" key="2">
    <source>
        <dbReference type="EMBL" id="ARN76025.1"/>
    </source>
</evidence>
<dbReference type="RefSeq" id="WP_085760225.1">
    <property type="nucleotide sequence ID" value="NZ_CP019343.1"/>
</dbReference>